<protein>
    <submittedName>
        <fullName evidence="1">DUF922 domain-containing Zn-dependent protease</fullName>
    </submittedName>
</protein>
<dbReference type="EMBL" id="CP048836">
    <property type="protein sequence ID" value="QID17617.1"/>
    <property type="molecule type" value="Genomic_DNA"/>
</dbReference>
<gene>
    <name evidence="1" type="ORF">G3580_08145</name>
</gene>
<evidence type="ECO:0000313" key="1">
    <source>
        <dbReference type="EMBL" id="QID17617.1"/>
    </source>
</evidence>
<dbReference type="GO" id="GO:0008233">
    <property type="term" value="F:peptidase activity"/>
    <property type="evidence" value="ECO:0007669"/>
    <property type="project" value="UniProtKB-KW"/>
</dbReference>
<evidence type="ECO:0000313" key="2">
    <source>
        <dbReference type="Proteomes" id="UP000501991"/>
    </source>
</evidence>
<reference evidence="1 2" key="1">
    <citation type="submission" date="2020-02" db="EMBL/GenBank/DDBJ databases">
        <title>Nitrogenibacter mangrovi gen. nov., sp. nov. isolated from mangrove sediment, a denitrifying betaproteobacterium.</title>
        <authorList>
            <person name="Liao H."/>
            <person name="Tian Y."/>
        </authorList>
    </citation>
    <scope>NUCLEOTIDE SEQUENCE [LARGE SCALE GENOMIC DNA]</scope>
    <source>
        <strain evidence="1 2">M9-3-2</strain>
    </source>
</reference>
<name>A0A6C1B225_9RHOO</name>
<dbReference type="GO" id="GO:0006508">
    <property type="term" value="P:proteolysis"/>
    <property type="evidence" value="ECO:0007669"/>
    <property type="project" value="UniProtKB-KW"/>
</dbReference>
<dbReference type="AlphaFoldDB" id="A0A6C1B225"/>
<keyword evidence="1" id="KW-0645">Protease</keyword>
<dbReference type="KEGG" id="azq:G3580_08145"/>
<keyword evidence="1" id="KW-0378">Hydrolase</keyword>
<dbReference type="RefSeq" id="WP_173764780.1">
    <property type="nucleotide sequence ID" value="NZ_CP048836.1"/>
</dbReference>
<organism evidence="1 2">
    <name type="scientific">Nitrogeniibacter mangrovi</name>
    <dbReference type="NCBI Taxonomy" id="2016596"/>
    <lineage>
        <taxon>Bacteria</taxon>
        <taxon>Pseudomonadati</taxon>
        <taxon>Pseudomonadota</taxon>
        <taxon>Betaproteobacteria</taxon>
        <taxon>Rhodocyclales</taxon>
        <taxon>Zoogloeaceae</taxon>
        <taxon>Nitrogeniibacter</taxon>
    </lineage>
</organism>
<proteinExistence type="predicted"/>
<sequence length="234" mass="25335">MRALTWADFSGAAPRRSRFGAMTASDLRERAINTALARCAPYTQPQTRGVQAFFIPGRSWVKPEFANAGNAAHNGCHRIVGQCQAFFDREARAGRAGGSFGMSAGAPRGCPAGAQARGDQAHSRAQCATIVARDCHDTRVAESGRLLRHEQGHFNLSCAMARKANGMLAAAPNFAQLLRSARRVLSQQQRRYDAQTRHGCIAAAQARWEADIAAGLARVNIPVGRRRGGRGRRR</sequence>
<dbReference type="Proteomes" id="UP000501991">
    <property type="component" value="Chromosome"/>
</dbReference>
<accession>A0A6C1B225</accession>
<keyword evidence="2" id="KW-1185">Reference proteome</keyword>